<name>A0ABW1TSA0_9BURK</name>
<comment type="caution">
    <text evidence="2">The sequence shown here is derived from an EMBL/GenBank/DDBJ whole genome shotgun (WGS) entry which is preliminary data.</text>
</comment>
<feature type="signal peptide" evidence="1">
    <location>
        <begin position="1"/>
        <end position="18"/>
    </location>
</feature>
<dbReference type="InterPro" id="IPR029058">
    <property type="entry name" value="AB_hydrolase_fold"/>
</dbReference>
<dbReference type="EMBL" id="JBHSRS010000013">
    <property type="protein sequence ID" value="MFC6280471.1"/>
    <property type="molecule type" value="Genomic_DNA"/>
</dbReference>
<dbReference type="RefSeq" id="WP_371437882.1">
    <property type="nucleotide sequence ID" value="NZ_JBHSRS010000013.1"/>
</dbReference>
<organism evidence="2 3">
    <name type="scientific">Polaromonas aquatica</name>
    <dbReference type="NCBI Taxonomy" id="332657"/>
    <lineage>
        <taxon>Bacteria</taxon>
        <taxon>Pseudomonadati</taxon>
        <taxon>Pseudomonadota</taxon>
        <taxon>Betaproteobacteria</taxon>
        <taxon>Burkholderiales</taxon>
        <taxon>Comamonadaceae</taxon>
        <taxon>Polaromonas</taxon>
    </lineage>
</organism>
<dbReference type="PROSITE" id="PS51257">
    <property type="entry name" value="PROKAR_LIPOPROTEIN"/>
    <property type="match status" value="1"/>
</dbReference>
<feature type="chain" id="PRO_5046478804" evidence="1">
    <location>
        <begin position="19"/>
        <end position="287"/>
    </location>
</feature>
<dbReference type="SUPFAM" id="SSF53474">
    <property type="entry name" value="alpha/beta-Hydrolases"/>
    <property type="match status" value="1"/>
</dbReference>
<keyword evidence="2" id="KW-0378">Hydrolase</keyword>
<dbReference type="Proteomes" id="UP001596270">
    <property type="component" value="Unassembled WGS sequence"/>
</dbReference>
<gene>
    <name evidence="2" type="ORF">ACFQND_04425</name>
</gene>
<keyword evidence="1" id="KW-0732">Signal</keyword>
<dbReference type="GO" id="GO:0016787">
    <property type="term" value="F:hydrolase activity"/>
    <property type="evidence" value="ECO:0007669"/>
    <property type="project" value="UniProtKB-KW"/>
</dbReference>
<reference evidence="3" key="1">
    <citation type="journal article" date="2019" name="Int. J. Syst. Evol. Microbiol.">
        <title>The Global Catalogue of Microorganisms (GCM) 10K type strain sequencing project: providing services to taxonomists for standard genome sequencing and annotation.</title>
        <authorList>
            <consortium name="The Broad Institute Genomics Platform"/>
            <consortium name="The Broad Institute Genome Sequencing Center for Infectious Disease"/>
            <person name="Wu L."/>
            <person name="Ma J."/>
        </authorList>
    </citation>
    <scope>NUCLEOTIDE SEQUENCE [LARGE SCALE GENOMIC DNA]</scope>
    <source>
        <strain evidence="3">CCUG 39402</strain>
    </source>
</reference>
<evidence type="ECO:0000313" key="2">
    <source>
        <dbReference type="EMBL" id="MFC6280471.1"/>
    </source>
</evidence>
<evidence type="ECO:0000313" key="3">
    <source>
        <dbReference type="Proteomes" id="UP001596270"/>
    </source>
</evidence>
<evidence type="ECO:0000256" key="1">
    <source>
        <dbReference type="SAM" id="SignalP"/>
    </source>
</evidence>
<dbReference type="Gene3D" id="3.40.50.1820">
    <property type="entry name" value="alpha/beta hydrolase"/>
    <property type="match status" value="1"/>
</dbReference>
<keyword evidence="3" id="KW-1185">Reference proteome</keyword>
<proteinExistence type="predicted"/>
<protein>
    <submittedName>
        <fullName evidence="2">Alpha/beta hydrolase</fullName>
    </submittedName>
</protein>
<accession>A0ABW1TSA0</accession>
<sequence length="287" mass="30883">MKRFLPLFACVWFLAACSSVPEPRARIQQADALAASKGWLPSPVNAGVFRLMRYTPAAYVAGDQLTVYIEGDGLAWINGQQPSSDPTPINPLALRLALAHPGGNAAYLGRPCQYVGADSAGCAERYWTYQRFAPEVIEASSQALDSLKKQFSAKKITLVGYSGGAAVALLLAARRSDIAQVITVAGNLDHQSWTRMMRVEALAGSLNPADVTGQLQNIRQTHFAGAGDRTVPAALIIDFSKRFPSGKQPVVIVKPDYGHACCWAENWPQLLREAEALPGQASGSEKM</sequence>